<evidence type="ECO:0000313" key="6">
    <source>
        <dbReference type="Proteomes" id="UP000548476"/>
    </source>
</evidence>
<dbReference type="AlphaFoldDB" id="A0A841FJ32"/>
<gene>
    <name evidence="5" type="ORF">HNR73_002807</name>
</gene>
<proteinExistence type="inferred from homology"/>
<accession>A0A841FJ32</accession>
<feature type="domain" description="OmpR/PhoB-type" evidence="3">
    <location>
        <begin position="15"/>
        <end position="88"/>
    </location>
</feature>
<dbReference type="SUPFAM" id="SSF48452">
    <property type="entry name" value="TPR-like"/>
    <property type="match status" value="1"/>
</dbReference>
<dbReference type="GO" id="GO:0000160">
    <property type="term" value="P:phosphorelay signal transduction system"/>
    <property type="evidence" value="ECO:0007669"/>
    <property type="project" value="InterPro"/>
</dbReference>
<evidence type="ECO:0000313" key="5">
    <source>
        <dbReference type="EMBL" id="MBB6034953.1"/>
    </source>
</evidence>
<protein>
    <submittedName>
        <fullName evidence="5">Putative ATPase</fullName>
    </submittedName>
</protein>
<comment type="similarity">
    <text evidence="1">Belongs to the AfsR/DnrI/RedD regulatory family.</text>
</comment>
<dbReference type="InterPro" id="IPR001867">
    <property type="entry name" value="OmpR/PhoB-type_DNA-bd"/>
</dbReference>
<dbReference type="InterPro" id="IPR011990">
    <property type="entry name" value="TPR-like_helical_dom_sf"/>
</dbReference>
<dbReference type="Proteomes" id="UP000548476">
    <property type="component" value="Unassembled WGS sequence"/>
</dbReference>
<dbReference type="SUPFAM" id="SSF52540">
    <property type="entry name" value="P-loop containing nucleoside triphosphate hydrolases"/>
    <property type="match status" value="1"/>
</dbReference>
<keyword evidence="2" id="KW-0238">DNA-binding</keyword>
<dbReference type="Pfam" id="PF03704">
    <property type="entry name" value="BTAD"/>
    <property type="match status" value="1"/>
</dbReference>
<reference evidence="5 6" key="1">
    <citation type="submission" date="2020-08" db="EMBL/GenBank/DDBJ databases">
        <title>Genomic Encyclopedia of Type Strains, Phase IV (KMG-IV): sequencing the most valuable type-strain genomes for metagenomic binning, comparative biology and taxonomic classification.</title>
        <authorList>
            <person name="Goeker M."/>
        </authorList>
    </citation>
    <scope>NUCLEOTIDE SEQUENCE [LARGE SCALE GENOMIC DNA]</scope>
    <source>
        <strain evidence="5 6">YIM 65646</strain>
    </source>
</reference>
<dbReference type="SMART" id="SM00862">
    <property type="entry name" value="Trans_reg_C"/>
    <property type="match status" value="1"/>
</dbReference>
<dbReference type="SMART" id="SM01043">
    <property type="entry name" value="BTAD"/>
    <property type="match status" value="1"/>
</dbReference>
<dbReference type="InterPro" id="IPR049945">
    <property type="entry name" value="AAA_22"/>
</dbReference>
<dbReference type="InterPro" id="IPR005158">
    <property type="entry name" value="BTAD"/>
</dbReference>
<dbReference type="Gene3D" id="1.25.40.10">
    <property type="entry name" value="Tetratricopeptide repeat domain"/>
    <property type="match status" value="2"/>
</dbReference>
<dbReference type="Gene3D" id="1.10.10.10">
    <property type="entry name" value="Winged helix-like DNA-binding domain superfamily/Winged helix DNA-binding domain"/>
    <property type="match status" value="1"/>
</dbReference>
<dbReference type="PRINTS" id="PR00364">
    <property type="entry name" value="DISEASERSIST"/>
</dbReference>
<evidence type="ECO:0000259" key="4">
    <source>
        <dbReference type="SMART" id="SM01043"/>
    </source>
</evidence>
<dbReference type="CDD" id="cd15831">
    <property type="entry name" value="BTAD"/>
    <property type="match status" value="1"/>
</dbReference>
<dbReference type="PANTHER" id="PTHR47691:SF3">
    <property type="entry name" value="HTH-TYPE TRANSCRIPTIONAL REGULATOR RV0890C-RELATED"/>
    <property type="match status" value="1"/>
</dbReference>
<dbReference type="SUPFAM" id="SSF46894">
    <property type="entry name" value="C-terminal effector domain of the bipartite response regulators"/>
    <property type="match status" value="1"/>
</dbReference>
<name>A0A841FJ32_9ACTN</name>
<dbReference type="GO" id="GO:0006355">
    <property type="term" value="P:regulation of DNA-templated transcription"/>
    <property type="evidence" value="ECO:0007669"/>
    <property type="project" value="InterPro"/>
</dbReference>
<dbReference type="InterPro" id="IPR027417">
    <property type="entry name" value="P-loop_NTPase"/>
</dbReference>
<dbReference type="RefSeq" id="WP_184787801.1">
    <property type="nucleotide sequence ID" value="NZ_BONT01000091.1"/>
</dbReference>
<evidence type="ECO:0000256" key="1">
    <source>
        <dbReference type="ARBA" id="ARBA00005820"/>
    </source>
</evidence>
<evidence type="ECO:0000256" key="2">
    <source>
        <dbReference type="ARBA" id="ARBA00023125"/>
    </source>
</evidence>
<dbReference type="EMBL" id="JACHGT010000005">
    <property type="protein sequence ID" value="MBB6034953.1"/>
    <property type="molecule type" value="Genomic_DNA"/>
</dbReference>
<dbReference type="PANTHER" id="PTHR47691">
    <property type="entry name" value="REGULATOR-RELATED"/>
    <property type="match status" value="1"/>
</dbReference>
<comment type="caution">
    <text evidence="5">The sequence shown here is derived from an EMBL/GenBank/DDBJ whole genome shotgun (WGS) entry which is preliminary data.</text>
</comment>
<dbReference type="GO" id="GO:0003677">
    <property type="term" value="F:DNA binding"/>
    <property type="evidence" value="ECO:0007669"/>
    <property type="project" value="UniProtKB-KW"/>
</dbReference>
<organism evidence="5 6">
    <name type="scientific">Phytomonospora endophytica</name>
    <dbReference type="NCBI Taxonomy" id="714109"/>
    <lineage>
        <taxon>Bacteria</taxon>
        <taxon>Bacillati</taxon>
        <taxon>Actinomycetota</taxon>
        <taxon>Actinomycetes</taxon>
        <taxon>Micromonosporales</taxon>
        <taxon>Micromonosporaceae</taxon>
        <taxon>Phytomonospora</taxon>
    </lineage>
</organism>
<feature type="domain" description="Bacterial transcriptional activator" evidence="4">
    <location>
        <begin position="95"/>
        <end position="231"/>
    </location>
</feature>
<keyword evidence="6" id="KW-1185">Reference proteome</keyword>
<dbReference type="Pfam" id="PF13401">
    <property type="entry name" value="AAA_22"/>
    <property type="match status" value="1"/>
</dbReference>
<dbReference type="InterPro" id="IPR016032">
    <property type="entry name" value="Sig_transdc_resp-reg_C-effctor"/>
</dbReference>
<sequence>MRVGLLGPLEVTDGGRALVIGGRRVRALLIRLAVDAGRFVPPGELARAIWTDDGPADPAHALQALVSRLRAALPGDVALELGDAGYRLGLAPEDVDLHRFEALIADPAPARLREALALWRGGLPAETDDAPYAVALGARLGELRLTAVESAASAELRLPDADARALTAELGELTAAHPLRERLGALLITALHADRRRAEALAVFERYRARLAEELGADPGPELRAAHLAALRADPAPRGNLRAALTGFVGRGEELARVAALTRERRLVTLVGPGGVGKTRLAVTAAARAPETAWLVELAAAGPGDDLAAVALHALGRHGSTPGADALANLTETLSAEPALLVLDNCEHLLDDAARLAEDLLARCPSLRILATSREPLGVLAESLLPVPPMDPATSLRLFTERAMAVQPDFDLDAERDLVIGLCRTLDGLPLAIELAAARLRVMTPGILRDRLADRFAILRGGNRTALPRHRTLLAVVEWSFDLLDDTARAAAENLAVFPGSFAADAAAALGVRTEDLDSLVDKSLLELLDGGRYRMLETIAEYGRSRLREDGRLRMVGAAHAAHFAALAARAAPALRSSEQLAWLAELAVAEDDLLAAFQHTLAADPGAALVLATDLSPFWTVRDGSAATAERLLRAVEPASSHERAPAAVADHLLHTILAGRPSKLSVTVERPGEAVGALVTALSAYLDDDPATGIAALRPWQDHPDPFTRGTIRFASGLLLSNTGGLDAVRAALAAAADAFAACGERRSLVTALGFLAQVRTAAGDFVGAAEALERSMVPAAELGAGHDRRVWLGVTHVHAGDREAARVEFEAYLARTPGGANAGTARAGLASLARLDGDLAEAARQLALAASVETGEPGLPALLRLEAGHLAGDRDGAARHLREALDLAAAMPDMLLVAAVGVGVARHRLRHGDPGTAADVLGAAHGLRGAADDAHPDVAGLREDLDRALGEAVRLDRLERGRGLPREAALRLIREAVAG</sequence>
<dbReference type="GO" id="GO:0016887">
    <property type="term" value="F:ATP hydrolysis activity"/>
    <property type="evidence" value="ECO:0007669"/>
    <property type="project" value="InterPro"/>
</dbReference>
<dbReference type="Gene3D" id="3.40.50.300">
    <property type="entry name" value="P-loop containing nucleotide triphosphate hydrolases"/>
    <property type="match status" value="1"/>
</dbReference>
<dbReference type="InterPro" id="IPR036388">
    <property type="entry name" value="WH-like_DNA-bd_sf"/>
</dbReference>
<evidence type="ECO:0000259" key="3">
    <source>
        <dbReference type="SMART" id="SM00862"/>
    </source>
</evidence>